<feature type="transmembrane region" description="Helical" evidence="1">
    <location>
        <begin position="93"/>
        <end position="117"/>
    </location>
</feature>
<keyword evidence="1" id="KW-0812">Transmembrane</keyword>
<keyword evidence="1" id="KW-1133">Transmembrane helix</keyword>
<reference evidence="3" key="1">
    <citation type="submission" date="2016-10" db="EMBL/GenBank/DDBJ databases">
        <authorList>
            <person name="Varghese N."/>
            <person name="Submissions S."/>
        </authorList>
    </citation>
    <scope>NUCLEOTIDE SEQUENCE [LARGE SCALE GENOMIC DNA]</scope>
    <source>
        <strain evidence="3">DSM 43161</strain>
    </source>
</reference>
<protein>
    <submittedName>
        <fullName evidence="2">Uncharacterized protein</fullName>
    </submittedName>
</protein>
<proteinExistence type="predicted"/>
<feature type="transmembrane region" description="Helical" evidence="1">
    <location>
        <begin position="20"/>
        <end position="41"/>
    </location>
</feature>
<evidence type="ECO:0000313" key="3">
    <source>
        <dbReference type="Proteomes" id="UP000183642"/>
    </source>
</evidence>
<keyword evidence="1" id="KW-0472">Membrane</keyword>
<accession>A0A1I5IP97</accession>
<organism evidence="2 3">
    <name type="scientific">Geodermatophilus obscurus</name>
    <dbReference type="NCBI Taxonomy" id="1861"/>
    <lineage>
        <taxon>Bacteria</taxon>
        <taxon>Bacillati</taxon>
        <taxon>Actinomycetota</taxon>
        <taxon>Actinomycetes</taxon>
        <taxon>Geodermatophilales</taxon>
        <taxon>Geodermatophilaceae</taxon>
        <taxon>Geodermatophilus</taxon>
    </lineage>
</organism>
<dbReference type="Proteomes" id="UP000183642">
    <property type="component" value="Unassembled WGS sequence"/>
</dbReference>
<gene>
    <name evidence="2" type="ORF">SAMN05660359_04763</name>
</gene>
<dbReference type="EMBL" id="FOWE01000019">
    <property type="protein sequence ID" value="SFO62334.1"/>
    <property type="molecule type" value="Genomic_DNA"/>
</dbReference>
<evidence type="ECO:0000313" key="2">
    <source>
        <dbReference type="EMBL" id="SFO62334.1"/>
    </source>
</evidence>
<dbReference type="RefSeq" id="WP_208976867.1">
    <property type="nucleotide sequence ID" value="NZ_FOWE01000019.1"/>
</dbReference>
<evidence type="ECO:0000256" key="1">
    <source>
        <dbReference type="SAM" id="Phobius"/>
    </source>
</evidence>
<keyword evidence="3" id="KW-1185">Reference proteome</keyword>
<dbReference type="AlphaFoldDB" id="A0A1I5IP97"/>
<sequence length="139" mass="14943">MTSIRSERSTPPQVHARRLALIRGVHTAAWFSIESCVAYLLGTGATGRSDRRAGAAAVVVAGECLVFAADGFRCPLTGLAERAGATSGSVTDIYLPAWFAPNLPAIHVPLLVLIGWLHGRALRRRRFSRAAAPSRGRRR</sequence>
<name>A0A1I5IP97_9ACTN</name>